<dbReference type="InterPro" id="IPR029753">
    <property type="entry name" value="D-isomer_DH_CS"/>
</dbReference>
<dbReference type="SUPFAM" id="SSF51735">
    <property type="entry name" value="NAD(P)-binding Rossmann-fold domains"/>
    <property type="match status" value="1"/>
</dbReference>
<dbReference type="InterPro" id="IPR006139">
    <property type="entry name" value="D-isomer_2_OHA_DH_cat_dom"/>
</dbReference>
<feature type="domain" description="D-isomer specific 2-hydroxyacid dehydrogenase catalytic" evidence="9">
    <location>
        <begin position="3"/>
        <end position="312"/>
    </location>
</feature>
<dbReference type="Pfam" id="PF02826">
    <property type="entry name" value="2-Hacid_dh_C"/>
    <property type="match status" value="1"/>
</dbReference>
<evidence type="ECO:0000256" key="7">
    <source>
        <dbReference type="ARBA" id="ARBA00023027"/>
    </source>
</evidence>
<proteinExistence type="inferred from homology"/>
<evidence type="ECO:0000259" key="9">
    <source>
        <dbReference type="Pfam" id="PF00389"/>
    </source>
</evidence>
<evidence type="ECO:0000313" key="12">
    <source>
        <dbReference type="EMBL" id="SVA55812.1"/>
    </source>
</evidence>
<dbReference type="InterPro" id="IPR006236">
    <property type="entry name" value="PGDH"/>
</dbReference>
<dbReference type="InterPro" id="IPR045626">
    <property type="entry name" value="PGDH_ASB_dom"/>
</dbReference>
<dbReference type="InterPro" id="IPR006140">
    <property type="entry name" value="D-isomer_DH_NAD-bd"/>
</dbReference>
<dbReference type="Gene3D" id="3.40.50.720">
    <property type="entry name" value="NAD(P)-binding Rossmann-like Domain"/>
    <property type="match status" value="2"/>
</dbReference>
<dbReference type="PANTHER" id="PTHR42789:SF1">
    <property type="entry name" value="D-ISOMER SPECIFIC 2-HYDROXYACID DEHYDROGENASE FAMILY PROTEIN (AFU_ORTHOLOGUE AFUA_6G10090)"/>
    <property type="match status" value="1"/>
</dbReference>
<dbReference type="PANTHER" id="PTHR42789">
    <property type="entry name" value="D-ISOMER SPECIFIC 2-HYDROXYACID DEHYDROGENASE FAMILY PROTEIN (AFU_ORTHOLOGUE AFUA_6G10090)"/>
    <property type="match status" value="1"/>
</dbReference>
<dbReference type="PROSITE" id="PS00671">
    <property type="entry name" value="D_2_HYDROXYACID_DH_3"/>
    <property type="match status" value="1"/>
</dbReference>
<name>A0A381WTX6_9ZZZZ</name>
<dbReference type="Pfam" id="PF19304">
    <property type="entry name" value="PGDH_inter"/>
    <property type="match status" value="1"/>
</dbReference>
<dbReference type="InterPro" id="IPR029009">
    <property type="entry name" value="ASB_dom_sf"/>
</dbReference>
<evidence type="ECO:0000256" key="4">
    <source>
        <dbReference type="ARBA" id="ARBA00021582"/>
    </source>
</evidence>
<dbReference type="SUPFAM" id="SSF143548">
    <property type="entry name" value="Serine metabolism enzymes domain"/>
    <property type="match status" value="1"/>
</dbReference>
<accession>A0A381WTX6</accession>
<dbReference type="AlphaFoldDB" id="A0A381WTX6"/>
<reference evidence="12" key="1">
    <citation type="submission" date="2018-05" db="EMBL/GenBank/DDBJ databases">
        <authorList>
            <person name="Lanie J.A."/>
            <person name="Ng W.-L."/>
            <person name="Kazmierczak K.M."/>
            <person name="Andrzejewski T.M."/>
            <person name="Davidsen T.M."/>
            <person name="Wayne K.J."/>
            <person name="Tettelin H."/>
            <person name="Glass J.I."/>
            <person name="Rusch D."/>
            <person name="Podicherti R."/>
            <person name="Tsui H.-C.T."/>
            <person name="Winkler M.E."/>
        </authorList>
    </citation>
    <scope>NUCLEOTIDE SEQUENCE</scope>
</reference>
<comment type="catalytic activity">
    <reaction evidence="8">
        <text>(2R)-3-phosphoglycerate + NAD(+) = 3-phosphooxypyruvate + NADH + H(+)</text>
        <dbReference type="Rhea" id="RHEA:12641"/>
        <dbReference type="ChEBI" id="CHEBI:15378"/>
        <dbReference type="ChEBI" id="CHEBI:18110"/>
        <dbReference type="ChEBI" id="CHEBI:57540"/>
        <dbReference type="ChEBI" id="CHEBI:57945"/>
        <dbReference type="ChEBI" id="CHEBI:58272"/>
        <dbReference type="EC" id="1.1.1.95"/>
    </reaction>
</comment>
<dbReference type="CDD" id="cd12173">
    <property type="entry name" value="PGDH_4"/>
    <property type="match status" value="1"/>
</dbReference>
<evidence type="ECO:0000259" key="11">
    <source>
        <dbReference type="Pfam" id="PF19304"/>
    </source>
</evidence>
<evidence type="ECO:0000256" key="3">
    <source>
        <dbReference type="ARBA" id="ARBA00013143"/>
    </source>
</evidence>
<dbReference type="EC" id="1.1.1.95" evidence="3"/>
<evidence type="ECO:0000256" key="6">
    <source>
        <dbReference type="ARBA" id="ARBA00023002"/>
    </source>
</evidence>
<dbReference type="InterPro" id="IPR050857">
    <property type="entry name" value="D-2-hydroxyacid_DH"/>
</dbReference>
<feature type="domain" description="D-isomer specific 2-hydroxyacid dehydrogenase NAD-binding" evidence="10">
    <location>
        <begin position="105"/>
        <end position="280"/>
    </location>
</feature>
<evidence type="ECO:0000259" key="10">
    <source>
        <dbReference type="Pfam" id="PF02826"/>
    </source>
</evidence>
<evidence type="ECO:0000256" key="2">
    <source>
        <dbReference type="ARBA" id="ARBA00005854"/>
    </source>
</evidence>
<evidence type="ECO:0000256" key="5">
    <source>
        <dbReference type="ARBA" id="ARBA00022605"/>
    </source>
</evidence>
<keyword evidence="7" id="KW-0520">NAD</keyword>
<evidence type="ECO:0000256" key="1">
    <source>
        <dbReference type="ARBA" id="ARBA00005216"/>
    </source>
</evidence>
<dbReference type="SUPFAM" id="SSF52283">
    <property type="entry name" value="Formate/glycerate dehydrogenase catalytic domain-like"/>
    <property type="match status" value="1"/>
</dbReference>
<organism evidence="12">
    <name type="scientific">marine metagenome</name>
    <dbReference type="NCBI Taxonomy" id="408172"/>
    <lineage>
        <taxon>unclassified sequences</taxon>
        <taxon>metagenomes</taxon>
        <taxon>ecological metagenomes</taxon>
    </lineage>
</organism>
<dbReference type="GO" id="GO:0006564">
    <property type="term" value="P:L-serine biosynthetic process"/>
    <property type="evidence" value="ECO:0007669"/>
    <property type="project" value="InterPro"/>
</dbReference>
<comment type="similarity">
    <text evidence="2">Belongs to the D-isomer specific 2-hydroxyacid dehydrogenase family.</text>
</comment>
<dbReference type="FunFam" id="3.40.50.720:FF:000021">
    <property type="entry name" value="D-3-phosphoglycerate dehydrogenase"/>
    <property type="match status" value="1"/>
</dbReference>
<evidence type="ECO:0000256" key="8">
    <source>
        <dbReference type="ARBA" id="ARBA00048731"/>
    </source>
</evidence>
<gene>
    <name evidence="12" type="ORF">METZ01_LOCUS108666</name>
</gene>
<feature type="domain" description="D-3-phosphoglycerate dehydrogenase ASB" evidence="11">
    <location>
        <begin position="323"/>
        <end position="437"/>
    </location>
</feature>
<dbReference type="NCBIfam" id="TIGR01327">
    <property type="entry name" value="PGDH"/>
    <property type="match status" value="1"/>
</dbReference>
<protein>
    <recommendedName>
        <fullName evidence="4">D-3-phosphoglycerate dehydrogenase</fullName>
        <ecNumber evidence="3">1.1.1.95</ecNumber>
    </recommendedName>
</protein>
<dbReference type="PROSITE" id="PS00065">
    <property type="entry name" value="D_2_HYDROXYACID_DH_1"/>
    <property type="match status" value="1"/>
</dbReference>
<keyword evidence="5" id="KW-0028">Amino-acid biosynthesis</keyword>
<comment type="pathway">
    <text evidence="1">Amino-acid biosynthesis; L-serine biosynthesis; L-serine from 3-phospho-D-glycerate: step 1/3.</text>
</comment>
<dbReference type="UniPathway" id="UPA00135">
    <property type="reaction ID" value="UER00196"/>
</dbReference>
<dbReference type="GO" id="GO:0004617">
    <property type="term" value="F:phosphoglycerate dehydrogenase activity"/>
    <property type="evidence" value="ECO:0007669"/>
    <property type="project" value="UniProtKB-EC"/>
</dbReference>
<dbReference type="InterPro" id="IPR036291">
    <property type="entry name" value="NAD(P)-bd_dom_sf"/>
</dbReference>
<dbReference type="InterPro" id="IPR029752">
    <property type="entry name" value="D-isomer_DH_CS1"/>
</dbReference>
<dbReference type="EMBL" id="UINC01012833">
    <property type="protein sequence ID" value="SVA55812.1"/>
    <property type="molecule type" value="Genomic_DNA"/>
</dbReference>
<dbReference type="Gene3D" id="3.30.1330.90">
    <property type="entry name" value="D-3-phosphoglycerate dehydrogenase, domain 3"/>
    <property type="match status" value="1"/>
</dbReference>
<keyword evidence="6" id="KW-0560">Oxidoreductase</keyword>
<dbReference type="Pfam" id="PF00389">
    <property type="entry name" value="2-Hacid_dh"/>
    <property type="match status" value="1"/>
</dbReference>
<sequence>MKVLVSDPITESGLTILRNGGLEVHYLPEGSNEEIISVSKDVHGWIIRSGTKILENFIEGAENLQVIGRAGVGVDNIDIPAATRKGVVVMNTPDVNTISAAEHTVGLMLALSRNIPRGHSRMRKGQWNRHSLVGSELRNKTLGIIGLGKIGREVMKRCRSFNMKILGYDPYVTEDQFQLDELEFVDLDALVEKADYITLHVPITDYTRNLFDYEMLCKMKPSARIVNVARGGIINESDLVRALKDETISGAAIDVYATEPLDKNSPLIKAPKIVLTPHLGASTSEAKEGVSVTICEQVRDYLLDENLTNALNIPFNDFVKLKEMQPVLSLAELLGSIQAQMVSGAIKSITLECYGIDEIKPISLSFLKSLLQERVPSRINYINAETVAKELGIELTVQYSTTELNFSNLISTSVVANSTIRFGGSIFDGKYPRLVNVLGHEMDVTPQEGTMLFVENNDVPGVIGQ</sequence>
<dbReference type="GO" id="GO:0051287">
    <property type="term" value="F:NAD binding"/>
    <property type="evidence" value="ECO:0007669"/>
    <property type="project" value="InterPro"/>
</dbReference>
<feature type="non-terminal residue" evidence="12">
    <location>
        <position position="465"/>
    </location>
</feature>